<gene>
    <name evidence="2" type="ORF">FA13DRAFT_1712370</name>
</gene>
<comment type="caution">
    <text evidence="2">The sequence shown here is derived from an EMBL/GenBank/DDBJ whole genome shotgun (WGS) entry which is preliminary data.</text>
</comment>
<keyword evidence="3" id="KW-1185">Reference proteome</keyword>
<feature type="compositionally biased region" description="Basic residues" evidence="1">
    <location>
        <begin position="123"/>
        <end position="135"/>
    </location>
</feature>
<evidence type="ECO:0000313" key="3">
    <source>
        <dbReference type="Proteomes" id="UP000298030"/>
    </source>
</evidence>
<dbReference type="AlphaFoldDB" id="A0A4Y7T0X5"/>
<sequence length="469" mass="51457">MHLTSTSPPPLTTPAPAFDSAPSTAFLNSRALNVKQIPPACPPGASPLATPLSGNCKAPATARKVAEPPAHPVTSPSPMHGQKRPSELQPRHSGSHSSKRQQVASSTSTPGAPRKPGPSSRTVRSKARRPAHRKKLKDEGAQQGREAPRPEVLQKYVESATVTASNLDVRNLPTKSSGYEAKSAGTGSKRSWTVERLELYDTVILTESGTNKIFAVCVGKPKDAAWDAACADAGSTMRERAQHGTFVKKELAHKRGRHDKTLSALLGSTAIQRIAAHQSESLKLFFPRLYDYYHLRQMGVLAHDPTLRPNFEGETRQSFTQYTPGSLFRNYDNGFRTEPQLFEADREEYERVMKQKGTRWELGLGLWSTVEELLSSGGPHGGSPGLTTRSCNGRLDVRLRCPLWLGVKIRLQLRKLTFALQVPWQAQCSLAHTRPVARISDGSLFSHAPIVPATRLVNQMHKGSFKRPK</sequence>
<dbReference type="EMBL" id="QPFP01000038">
    <property type="protein sequence ID" value="TEB27651.1"/>
    <property type="molecule type" value="Genomic_DNA"/>
</dbReference>
<evidence type="ECO:0000313" key="2">
    <source>
        <dbReference type="EMBL" id="TEB27651.1"/>
    </source>
</evidence>
<feature type="compositionally biased region" description="Polar residues" evidence="1">
    <location>
        <begin position="100"/>
        <end position="110"/>
    </location>
</feature>
<feature type="region of interest" description="Disordered" evidence="1">
    <location>
        <begin position="35"/>
        <end position="150"/>
    </location>
</feature>
<proteinExistence type="predicted"/>
<dbReference type="Proteomes" id="UP000298030">
    <property type="component" value="Unassembled WGS sequence"/>
</dbReference>
<organism evidence="2 3">
    <name type="scientific">Coprinellus micaceus</name>
    <name type="common">Glistening ink-cap mushroom</name>
    <name type="synonym">Coprinus micaceus</name>
    <dbReference type="NCBI Taxonomy" id="71717"/>
    <lineage>
        <taxon>Eukaryota</taxon>
        <taxon>Fungi</taxon>
        <taxon>Dikarya</taxon>
        <taxon>Basidiomycota</taxon>
        <taxon>Agaricomycotina</taxon>
        <taxon>Agaricomycetes</taxon>
        <taxon>Agaricomycetidae</taxon>
        <taxon>Agaricales</taxon>
        <taxon>Agaricineae</taxon>
        <taxon>Psathyrellaceae</taxon>
        <taxon>Coprinellus</taxon>
    </lineage>
</organism>
<accession>A0A4Y7T0X5</accession>
<protein>
    <submittedName>
        <fullName evidence="2">Uncharacterized protein</fullName>
    </submittedName>
</protein>
<name>A0A4Y7T0X5_COPMI</name>
<evidence type="ECO:0000256" key="1">
    <source>
        <dbReference type="SAM" id="MobiDB-lite"/>
    </source>
</evidence>
<reference evidence="2 3" key="1">
    <citation type="journal article" date="2019" name="Nat. Ecol. Evol.">
        <title>Megaphylogeny resolves global patterns of mushroom evolution.</title>
        <authorList>
            <person name="Varga T."/>
            <person name="Krizsan K."/>
            <person name="Foldi C."/>
            <person name="Dima B."/>
            <person name="Sanchez-Garcia M."/>
            <person name="Sanchez-Ramirez S."/>
            <person name="Szollosi G.J."/>
            <person name="Szarkandi J.G."/>
            <person name="Papp V."/>
            <person name="Albert L."/>
            <person name="Andreopoulos W."/>
            <person name="Angelini C."/>
            <person name="Antonin V."/>
            <person name="Barry K.W."/>
            <person name="Bougher N.L."/>
            <person name="Buchanan P."/>
            <person name="Buyck B."/>
            <person name="Bense V."/>
            <person name="Catcheside P."/>
            <person name="Chovatia M."/>
            <person name="Cooper J."/>
            <person name="Damon W."/>
            <person name="Desjardin D."/>
            <person name="Finy P."/>
            <person name="Geml J."/>
            <person name="Haridas S."/>
            <person name="Hughes K."/>
            <person name="Justo A."/>
            <person name="Karasinski D."/>
            <person name="Kautmanova I."/>
            <person name="Kiss B."/>
            <person name="Kocsube S."/>
            <person name="Kotiranta H."/>
            <person name="LaButti K.M."/>
            <person name="Lechner B.E."/>
            <person name="Liimatainen K."/>
            <person name="Lipzen A."/>
            <person name="Lukacs Z."/>
            <person name="Mihaltcheva S."/>
            <person name="Morgado L.N."/>
            <person name="Niskanen T."/>
            <person name="Noordeloos M.E."/>
            <person name="Ohm R.A."/>
            <person name="Ortiz-Santana B."/>
            <person name="Ovrebo C."/>
            <person name="Racz N."/>
            <person name="Riley R."/>
            <person name="Savchenko A."/>
            <person name="Shiryaev A."/>
            <person name="Soop K."/>
            <person name="Spirin V."/>
            <person name="Szebenyi C."/>
            <person name="Tomsovsky M."/>
            <person name="Tulloss R.E."/>
            <person name="Uehling J."/>
            <person name="Grigoriev I.V."/>
            <person name="Vagvolgyi C."/>
            <person name="Papp T."/>
            <person name="Martin F.M."/>
            <person name="Miettinen O."/>
            <person name="Hibbett D.S."/>
            <person name="Nagy L.G."/>
        </authorList>
    </citation>
    <scope>NUCLEOTIDE SEQUENCE [LARGE SCALE GENOMIC DNA]</scope>
    <source>
        <strain evidence="2 3">FP101781</strain>
    </source>
</reference>
<feature type="region of interest" description="Disordered" evidence="1">
    <location>
        <begin position="1"/>
        <end position="22"/>
    </location>
</feature>